<feature type="domain" description="DOD-type homing endonuclease" evidence="10">
    <location>
        <begin position="426"/>
        <end position="558"/>
    </location>
</feature>
<keyword evidence="5" id="KW-0068">Autocatalytic cleavage</keyword>
<evidence type="ECO:0000259" key="10">
    <source>
        <dbReference type="PROSITE" id="PS50819"/>
    </source>
</evidence>
<dbReference type="PROSITE" id="PS50817">
    <property type="entry name" value="INTEIN_N_TER"/>
    <property type="match status" value="1"/>
</dbReference>
<dbReference type="GO" id="GO:0004519">
    <property type="term" value="F:endonuclease activity"/>
    <property type="evidence" value="ECO:0007669"/>
    <property type="project" value="InterPro"/>
</dbReference>
<dbReference type="Pfam" id="PF00317">
    <property type="entry name" value="Ribonuc_red_lgN"/>
    <property type="match status" value="1"/>
</dbReference>
<keyword evidence="3" id="KW-0021">Allosteric enzyme</keyword>
<dbReference type="PANTHER" id="PTHR11573:SF6">
    <property type="entry name" value="RIBONUCLEOSIDE-DIPHOSPHATE REDUCTASE LARGE SUBUNIT"/>
    <property type="match status" value="1"/>
</dbReference>
<dbReference type="InterPro" id="IPR036844">
    <property type="entry name" value="Hint_dom_sf"/>
</dbReference>
<dbReference type="GO" id="GO:0005971">
    <property type="term" value="C:ribonucleoside-diphosphate reductase complex"/>
    <property type="evidence" value="ECO:0007669"/>
    <property type="project" value="TreeGrafter"/>
</dbReference>
<accession>A0A6C0IQK5</accession>
<sequence>MSGFDNDEGEMYVTKRNGEQEIVSFDKILTRIKRLGQEANIKVNYTPLVMKVIDQLYSGISTTKIDELSAEQCASMSSIHPDYNALAGRITISNHHKNTQSSFLTVITDLYNYKDKHDKHSPLVTKELYDNVVANEDVIETIINYDRDYLIEYFGFKTLERAYLMRIDNVIVERPQHMWMRVSLGIHGTDIARACETYHLMSQKMFTHATPTLFNAGTPHPQLSSCYLLAMESDSIAGIYNTLKDCALISKWAGGIGLHIHNVRASGSHIRGTNGSSNGIVPMLKVFNNTAKYVDQCISPDTIIYTTKGPMEIQNCVAGETEILNLEGEAEAIGDVLEHSYNGPLLSIHTMHSLFPLQITPEHPVWAIQDQAKGLNYKVVQNRLEKGHAQVDWIEAGELTCESMIGYAIPSYKKDVATISEDDCYMYGILLGDGCMSNAVDSSGYVSLHTTNKKHIQDFLTNYFDDKCVNYDVVSKENSTRVRWNRCLELPYRYHDVYNSQKEKRIATKWLNLPLYKVKQIVKGLIHTDGCIHKEISFDSTSLELIEGMRYLLLRMGIMTSGQVRNRIGEKHETVNGTIENKKLSYVLRIPKTRDICDLLTIEYDEKQFFKFFTYKNMMFSRIQDITESQYSGILYDLQMTKEHNYMIHNGIVHNGGGKRNGSFAIYLEPWHADIEIFLQMRKNHGDEELKARDLFYALWMPDLFMERMKSDGDWTLMCPDECPGLADVYGQKFVDLYTKYEKEGKGRKTMKARDLWFQILDAQMETGTPYLVYKDAANKKSNQKNLGTIKSSNLCSEIIEYSDEKESAVCNLASIALPAFIRKNEKGEPYYDYDELHKVAKVVTFNLNRIIDVNFYPTEKTQRSNMRHRPIGIGVQGLADVFMQLGLPFAHEESRKMNKWIFETIYHAALEQSCEIAKERYEMVKDKCYDNTVQDTTAWDIFNDYEKNKWDALRDRKTTVGSYSTFEGSPASNGILQFDMWNTEPTTRYNWADLKTQIQKYGIRNSLLTAPMPTASTSQILGYNECIEPITSNIYNRRTIAGEFILANKYLMHDLLKLDLWNEKMKNNIIANSGSVQHLDQIPVEIREKYKTVWEIPMRNLIDMAADRGAYVCQSQSLNLWLEDPNYSNLTSMHFYSWSKGLKTGIYYLRRRARHHAQQFTIEPEKVESAINLGNETEEEICEMCSA</sequence>
<evidence type="ECO:0000256" key="5">
    <source>
        <dbReference type="ARBA" id="ARBA00022813"/>
    </source>
</evidence>
<dbReference type="InterPro" id="IPR013509">
    <property type="entry name" value="RNR_lsu_N"/>
</dbReference>
<evidence type="ECO:0000256" key="8">
    <source>
        <dbReference type="ARBA" id="ARBA00023002"/>
    </source>
</evidence>
<organism evidence="12">
    <name type="scientific">viral metagenome</name>
    <dbReference type="NCBI Taxonomy" id="1070528"/>
    <lineage>
        <taxon>unclassified sequences</taxon>
        <taxon>metagenomes</taxon>
        <taxon>organismal metagenomes</taxon>
    </lineage>
</organism>
<dbReference type="InterPro" id="IPR013346">
    <property type="entry name" value="NrdE_NrdA_C"/>
</dbReference>
<keyword evidence="4" id="KW-0547">Nucleotide-binding</keyword>
<dbReference type="InterPro" id="IPR004042">
    <property type="entry name" value="Intein_endonuc_central"/>
</dbReference>
<protein>
    <recommendedName>
        <fullName evidence="2">ribonucleoside-diphosphate reductase</fullName>
        <ecNumber evidence="2">1.17.4.1</ecNumber>
    </recommendedName>
</protein>
<dbReference type="GO" id="GO:0009263">
    <property type="term" value="P:deoxyribonucleotide biosynthetic process"/>
    <property type="evidence" value="ECO:0007669"/>
    <property type="project" value="UniProtKB-KW"/>
</dbReference>
<dbReference type="Pfam" id="PF14528">
    <property type="entry name" value="LAGLIDADG_3"/>
    <property type="match status" value="1"/>
</dbReference>
<dbReference type="EMBL" id="MN740229">
    <property type="protein sequence ID" value="QHT94716.1"/>
    <property type="molecule type" value="Genomic_DNA"/>
</dbReference>
<dbReference type="PROSITE" id="PS51161">
    <property type="entry name" value="ATP_CONE"/>
    <property type="match status" value="1"/>
</dbReference>
<evidence type="ECO:0000256" key="1">
    <source>
        <dbReference type="ARBA" id="ARBA00010406"/>
    </source>
</evidence>
<dbReference type="InterPro" id="IPR000788">
    <property type="entry name" value="RNR_lg_C"/>
</dbReference>
<dbReference type="PROSITE" id="PS50819">
    <property type="entry name" value="INTEIN_ENDONUCLEASE"/>
    <property type="match status" value="1"/>
</dbReference>
<dbReference type="InterPro" id="IPR027434">
    <property type="entry name" value="Homing_endonucl"/>
</dbReference>
<proteinExistence type="inferred from homology"/>
<dbReference type="SUPFAM" id="SSF51294">
    <property type="entry name" value="Hedgehog/intein (Hint) domain"/>
    <property type="match status" value="1"/>
</dbReference>
<dbReference type="AlphaFoldDB" id="A0A6C0IQK5"/>
<evidence type="ECO:0000256" key="3">
    <source>
        <dbReference type="ARBA" id="ARBA00022533"/>
    </source>
</evidence>
<comment type="similarity">
    <text evidence="1">Belongs to the ribonucleoside diphosphate reductase large chain family.</text>
</comment>
<dbReference type="SUPFAM" id="SSF51998">
    <property type="entry name" value="PFL-like glycyl radical enzymes"/>
    <property type="match status" value="3"/>
</dbReference>
<evidence type="ECO:0000256" key="9">
    <source>
        <dbReference type="ARBA" id="ARBA00023116"/>
    </source>
</evidence>
<evidence type="ECO:0000256" key="7">
    <source>
        <dbReference type="ARBA" id="ARBA00023000"/>
    </source>
</evidence>
<dbReference type="InterPro" id="IPR008926">
    <property type="entry name" value="RNR_R1-su_N"/>
</dbReference>
<dbReference type="InterPro" id="IPR004860">
    <property type="entry name" value="LAGLIDADG_dom"/>
</dbReference>
<dbReference type="Gene3D" id="3.10.28.10">
    <property type="entry name" value="Homing endonucleases"/>
    <property type="match status" value="1"/>
</dbReference>
<keyword evidence="7" id="KW-0651">Protein splicing</keyword>
<dbReference type="InterPro" id="IPR006141">
    <property type="entry name" value="Intein_N"/>
</dbReference>
<dbReference type="PANTHER" id="PTHR11573">
    <property type="entry name" value="RIBONUCLEOSIDE-DIPHOSPHATE REDUCTASE LARGE CHAIN"/>
    <property type="match status" value="1"/>
</dbReference>
<dbReference type="UniPathway" id="UPA00326"/>
<dbReference type="EC" id="1.17.4.1" evidence="2"/>
<dbReference type="PRINTS" id="PR01183">
    <property type="entry name" value="RIBORDTASEM1"/>
</dbReference>
<evidence type="ECO:0000313" key="12">
    <source>
        <dbReference type="EMBL" id="QHT94716.1"/>
    </source>
</evidence>
<dbReference type="PRINTS" id="PR00379">
    <property type="entry name" value="INTEIN"/>
</dbReference>
<keyword evidence="9" id="KW-0215">Deoxyribonucleotide synthesis</keyword>
<keyword evidence="8" id="KW-0560">Oxidoreductase</keyword>
<dbReference type="GO" id="GO:0016539">
    <property type="term" value="P:intein-mediated protein splicing"/>
    <property type="evidence" value="ECO:0007669"/>
    <property type="project" value="InterPro"/>
</dbReference>
<dbReference type="SUPFAM" id="SSF55608">
    <property type="entry name" value="Homing endonucleases"/>
    <property type="match status" value="1"/>
</dbReference>
<evidence type="ECO:0000256" key="6">
    <source>
        <dbReference type="ARBA" id="ARBA00022840"/>
    </source>
</evidence>
<evidence type="ECO:0000259" key="11">
    <source>
        <dbReference type="PROSITE" id="PS51161"/>
    </source>
</evidence>
<dbReference type="InterPro" id="IPR005144">
    <property type="entry name" value="ATP-cone_dom"/>
</dbReference>
<evidence type="ECO:0000256" key="2">
    <source>
        <dbReference type="ARBA" id="ARBA00012274"/>
    </source>
</evidence>
<dbReference type="PROSITE" id="PS00089">
    <property type="entry name" value="RIBORED_LARGE"/>
    <property type="match status" value="1"/>
</dbReference>
<reference evidence="12" key="1">
    <citation type="journal article" date="2020" name="Nature">
        <title>Giant virus diversity and host interactions through global metagenomics.</title>
        <authorList>
            <person name="Schulz F."/>
            <person name="Roux S."/>
            <person name="Paez-Espino D."/>
            <person name="Jungbluth S."/>
            <person name="Walsh D.A."/>
            <person name="Denef V.J."/>
            <person name="McMahon K.D."/>
            <person name="Konstantinidis K.T."/>
            <person name="Eloe-Fadrosh E.A."/>
            <person name="Kyrpides N.C."/>
            <person name="Woyke T."/>
        </authorList>
    </citation>
    <scope>NUCLEOTIDE SEQUENCE</scope>
    <source>
        <strain evidence="12">GVMAG-M-3300024261-26</strain>
    </source>
</reference>
<name>A0A6C0IQK5_9ZZZZ</name>
<dbReference type="Pfam" id="PF02867">
    <property type="entry name" value="Ribonuc_red_lgC"/>
    <property type="match status" value="2"/>
</dbReference>
<keyword evidence="6" id="KW-0067">ATP-binding</keyword>
<dbReference type="InterPro" id="IPR006142">
    <property type="entry name" value="INTEIN"/>
</dbReference>
<dbReference type="Pfam" id="PF03477">
    <property type="entry name" value="ATP-cone"/>
    <property type="match status" value="1"/>
</dbReference>
<evidence type="ECO:0000256" key="4">
    <source>
        <dbReference type="ARBA" id="ARBA00022741"/>
    </source>
</evidence>
<dbReference type="GO" id="GO:0004748">
    <property type="term" value="F:ribonucleoside-diphosphate reductase activity, thioredoxin disulfide as acceptor"/>
    <property type="evidence" value="ECO:0007669"/>
    <property type="project" value="UniProtKB-EC"/>
</dbReference>
<dbReference type="Gene3D" id="3.20.70.20">
    <property type="match status" value="2"/>
</dbReference>
<dbReference type="SUPFAM" id="SSF48168">
    <property type="entry name" value="R1 subunit of ribonucleotide reductase, N-terminal domain"/>
    <property type="match status" value="1"/>
</dbReference>
<dbReference type="GO" id="GO:0005524">
    <property type="term" value="F:ATP binding"/>
    <property type="evidence" value="ECO:0007669"/>
    <property type="project" value="UniProtKB-KW"/>
</dbReference>
<dbReference type="InterPro" id="IPR039718">
    <property type="entry name" value="Rrm1"/>
</dbReference>
<feature type="domain" description="ATP-cone" evidence="11">
    <location>
        <begin position="11"/>
        <end position="101"/>
    </location>
</feature>